<evidence type="ECO:0000313" key="3">
    <source>
        <dbReference type="EMBL" id="QHS50134.1"/>
    </source>
</evidence>
<dbReference type="GO" id="GO:0009036">
    <property type="term" value="F:type II site-specific deoxyribonuclease activity"/>
    <property type="evidence" value="ECO:0007669"/>
    <property type="project" value="InterPro"/>
</dbReference>
<evidence type="ECO:0000313" key="4">
    <source>
        <dbReference type="Proteomes" id="UP000464389"/>
    </source>
</evidence>
<reference evidence="3 4" key="1">
    <citation type="submission" date="2020-01" db="EMBL/GenBank/DDBJ databases">
        <title>Bactrocera dorsalis gut bacteria genome.</title>
        <authorList>
            <person name="Zhang H."/>
            <person name="Cai Z."/>
        </authorList>
    </citation>
    <scope>NUCLEOTIDE SEQUENCE [LARGE SCALE GENOMIC DNA]</scope>
    <source>
        <strain evidence="3 4">BD177</strain>
        <plasmid evidence="3 4">unnamed2</plasmid>
    </source>
</reference>
<dbReference type="REBASE" id="367208">
    <property type="entry name" value="KmiBD177ORF31210P"/>
</dbReference>
<evidence type="ECO:0000259" key="2">
    <source>
        <dbReference type="Pfam" id="PF09217"/>
    </source>
</evidence>
<sequence length="404" mass="45327">MCMSAFHNWLLEIAGGNYFVYIKRLSANDTGATGGHQVGLYIPSGIVEKLFPSINHTRELNPSVFITAHVSSHDCPDSEARAIYYNSRHFGKTRNEKRITRWGRGSPLQDPENTGALTLLAFRLNEHGGDSTAVDIWVCVSPDEEDIIETAIGEVIPGTLISGPAGRILGGLSLQQMPVNHKYTIPEDWQQRFPSGNEIIEYAAGHYVKNSLNPDEQLIDRRRVEYDIFLLVEELHVLDIIRKGFGSVDEFIALANSVSNRRKSRAGKSLELHLEHLFIEHGLRHFATQAVTEGNKKPDFLFPSAEAYHDAEFPAENLRMLAVKTTCKDRWRQILNEANRISPVHLFTLQEGVSQAQYREMQAEGVRLVVPSSIHKKYPEAVRAELMTLGAFIAELTGLYADLP</sequence>
<dbReference type="EMBL" id="CP048110">
    <property type="protein sequence ID" value="QHS50134.1"/>
    <property type="molecule type" value="Genomic_DNA"/>
</dbReference>
<geneLocation type="plasmid" evidence="3">
    <name>unnamed2</name>
</geneLocation>
<evidence type="ECO:0000259" key="1">
    <source>
        <dbReference type="Pfam" id="PF09019"/>
    </source>
</evidence>
<organism evidence="3 4">
    <name type="scientific">Klebsiella michiganensis</name>
    <dbReference type="NCBI Taxonomy" id="1134687"/>
    <lineage>
        <taxon>Bacteria</taxon>
        <taxon>Pseudomonadati</taxon>
        <taxon>Pseudomonadota</taxon>
        <taxon>Gammaproteobacteria</taxon>
        <taxon>Enterobacterales</taxon>
        <taxon>Enterobacteriaceae</taxon>
        <taxon>Klebsiella/Raoultella group</taxon>
        <taxon>Klebsiella</taxon>
    </lineage>
</organism>
<dbReference type="GO" id="GO:0009307">
    <property type="term" value="P:DNA restriction-modification system"/>
    <property type="evidence" value="ECO:0007669"/>
    <property type="project" value="InterPro"/>
</dbReference>
<dbReference type="CDD" id="cd10016">
    <property type="entry name" value="EcoRII_N"/>
    <property type="match status" value="1"/>
</dbReference>
<accession>A0A6P1V6L2</accession>
<dbReference type="InterPro" id="IPR038365">
    <property type="entry name" value="EcoRII_C_sf"/>
</dbReference>
<proteinExistence type="predicted"/>
<dbReference type="AlphaFoldDB" id="A0A6P1V6L2"/>
<protein>
    <submittedName>
        <fullName evidence="3">Restriction endonuclease</fullName>
    </submittedName>
</protein>
<keyword evidence="3" id="KW-0255">Endonuclease</keyword>
<name>A0A6P1V6L2_9ENTR</name>
<dbReference type="InterPro" id="IPR015300">
    <property type="entry name" value="DNA-bd_pseudobarrel_sf"/>
</dbReference>
<dbReference type="RefSeq" id="WP_162122896.1">
    <property type="nucleotide sequence ID" value="NZ_CP048110.1"/>
</dbReference>
<keyword evidence="3" id="KW-0614">Plasmid</keyword>
<dbReference type="CDD" id="cd22322">
    <property type="entry name" value="EcoRII-like"/>
    <property type="match status" value="1"/>
</dbReference>
<keyword evidence="3" id="KW-0378">Hydrolase</keyword>
<dbReference type="Gene3D" id="2.40.330.10">
    <property type="entry name" value="DNA-binding pseudobarrel domain"/>
    <property type="match status" value="1"/>
</dbReference>
<dbReference type="Proteomes" id="UP000464389">
    <property type="component" value="Plasmid unnamed2"/>
</dbReference>
<dbReference type="Pfam" id="PF09217">
    <property type="entry name" value="EcoRII-N"/>
    <property type="match status" value="1"/>
</dbReference>
<dbReference type="InterPro" id="IPR011335">
    <property type="entry name" value="Restrct_endonuc-II-like"/>
</dbReference>
<gene>
    <name evidence="3" type="ORF">GW952_31205</name>
</gene>
<keyword evidence="3" id="KW-0540">Nuclease</keyword>
<dbReference type="GO" id="GO:0003677">
    <property type="term" value="F:DNA binding"/>
    <property type="evidence" value="ECO:0007669"/>
    <property type="project" value="InterPro"/>
</dbReference>
<feature type="domain" description="Restriction endonuclease type II EcoRII C-terminal" evidence="1">
    <location>
        <begin position="229"/>
        <end position="393"/>
    </location>
</feature>
<dbReference type="SUPFAM" id="SSF101936">
    <property type="entry name" value="DNA-binding pseudobarrel domain"/>
    <property type="match status" value="1"/>
</dbReference>
<dbReference type="InterPro" id="IPR023372">
    <property type="entry name" value="Rest_endonuc_II_EcoRII_N"/>
</dbReference>
<feature type="domain" description="Restriction endonuclease type II EcoRII N-terminal" evidence="2">
    <location>
        <begin position="18"/>
        <end position="165"/>
    </location>
</feature>
<dbReference type="Gene3D" id="3.40.91.80">
    <property type="match status" value="1"/>
</dbReference>
<dbReference type="SUPFAM" id="SSF52980">
    <property type="entry name" value="Restriction endonuclease-like"/>
    <property type="match status" value="1"/>
</dbReference>
<dbReference type="InterPro" id="IPR015109">
    <property type="entry name" value="Restrct_endonuc_II_EcoRII_C"/>
</dbReference>
<dbReference type="Pfam" id="PF09019">
    <property type="entry name" value="EcoRII-C"/>
    <property type="match status" value="1"/>
</dbReference>